<keyword evidence="5" id="KW-1185">Reference proteome</keyword>
<organism evidence="4 5">
    <name type="scientific">Thelonectria olida</name>
    <dbReference type="NCBI Taxonomy" id="1576542"/>
    <lineage>
        <taxon>Eukaryota</taxon>
        <taxon>Fungi</taxon>
        <taxon>Dikarya</taxon>
        <taxon>Ascomycota</taxon>
        <taxon>Pezizomycotina</taxon>
        <taxon>Sordariomycetes</taxon>
        <taxon>Hypocreomycetidae</taxon>
        <taxon>Hypocreales</taxon>
        <taxon>Nectriaceae</taxon>
        <taxon>Thelonectria</taxon>
    </lineage>
</organism>
<keyword evidence="2" id="KW-0175">Coiled coil</keyword>
<dbReference type="Gene3D" id="3.40.50.12360">
    <property type="match status" value="1"/>
</dbReference>
<feature type="region of interest" description="Disordered" evidence="3">
    <location>
        <begin position="245"/>
        <end position="265"/>
    </location>
</feature>
<evidence type="ECO:0000256" key="2">
    <source>
        <dbReference type="SAM" id="Coils"/>
    </source>
</evidence>
<feature type="region of interest" description="Disordered" evidence="3">
    <location>
        <begin position="39"/>
        <end position="59"/>
    </location>
</feature>
<protein>
    <submittedName>
        <fullName evidence="4">HDA1 complex subunit</fullName>
    </submittedName>
</protein>
<dbReference type="Proteomes" id="UP000777438">
    <property type="component" value="Unassembled WGS sequence"/>
</dbReference>
<feature type="region of interest" description="Disordered" evidence="3">
    <location>
        <begin position="456"/>
        <end position="500"/>
    </location>
</feature>
<feature type="region of interest" description="Disordered" evidence="3">
    <location>
        <begin position="1"/>
        <end position="22"/>
    </location>
</feature>
<reference evidence="4 5" key="1">
    <citation type="journal article" date="2021" name="Nat. Commun.">
        <title>Genetic determinants of endophytism in the Arabidopsis root mycobiome.</title>
        <authorList>
            <person name="Mesny F."/>
            <person name="Miyauchi S."/>
            <person name="Thiergart T."/>
            <person name="Pickel B."/>
            <person name="Atanasova L."/>
            <person name="Karlsson M."/>
            <person name="Huettel B."/>
            <person name="Barry K.W."/>
            <person name="Haridas S."/>
            <person name="Chen C."/>
            <person name="Bauer D."/>
            <person name="Andreopoulos W."/>
            <person name="Pangilinan J."/>
            <person name="LaButti K."/>
            <person name="Riley R."/>
            <person name="Lipzen A."/>
            <person name="Clum A."/>
            <person name="Drula E."/>
            <person name="Henrissat B."/>
            <person name="Kohler A."/>
            <person name="Grigoriev I.V."/>
            <person name="Martin F.M."/>
            <person name="Hacquard S."/>
        </authorList>
    </citation>
    <scope>NUCLEOTIDE SEQUENCE [LARGE SCALE GENOMIC DNA]</scope>
    <source>
        <strain evidence="4 5">MPI-CAGE-CH-0241</strain>
    </source>
</reference>
<evidence type="ECO:0000256" key="3">
    <source>
        <dbReference type="SAM" id="MobiDB-lite"/>
    </source>
</evidence>
<feature type="region of interest" description="Disordered" evidence="3">
    <location>
        <begin position="1244"/>
        <end position="1316"/>
    </location>
</feature>
<feature type="region of interest" description="Disordered" evidence="3">
    <location>
        <begin position="630"/>
        <end position="663"/>
    </location>
</feature>
<name>A0A9P8W754_9HYPO</name>
<dbReference type="EMBL" id="JAGPYM010000007">
    <property type="protein sequence ID" value="KAH6892241.1"/>
    <property type="molecule type" value="Genomic_DNA"/>
</dbReference>
<proteinExistence type="predicted"/>
<dbReference type="OrthoDB" id="3647690at2759"/>
<accession>A0A9P8W754</accession>
<dbReference type="InterPro" id="IPR016197">
    <property type="entry name" value="Chromo-like_dom_sf"/>
</dbReference>
<comment type="subunit">
    <text evidence="1">Component of the NuA4 histone acetyltransferase complex.</text>
</comment>
<feature type="compositionally biased region" description="Polar residues" evidence="3">
    <location>
        <begin position="645"/>
        <end position="661"/>
    </location>
</feature>
<feature type="region of interest" description="Disordered" evidence="3">
    <location>
        <begin position="184"/>
        <end position="212"/>
    </location>
</feature>
<feature type="region of interest" description="Disordered" evidence="3">
    <location>
        <begin position="405"/>
        <end position="437"/>
    </location>
</feature>
<feature type="region of interest" description="Disordered" evidence="3">
    <location>
        <begin position="71"/>
        <end position="163"/>
    </location>
</feature>
<feature type="coiled-coil region" evidence="2">
    <location>
        <begin position="1027"/>
        <end position="1211"/>
    </location>
</feature>
<feature type="compositionally biased region" description="Polar residues" evidence="3">
    <location>
        <begin position="464"/>
        <end position="482"/>
    </location>
</feature>
<dbReference type="CDD" id="cd00024">
    <property type="entry name" value="CD_CSD"/>
    <property type="match status" value="1"/>
</dbReference>
<feature type="compositionally biased region" description="Basic residues" evidence="3">
    <location>
        <begin position="1"/>
        <end position="12"/>
    </location>
</feature>
<comment type="caution">
    <text evidence="4">The sequence shown here is derived from an EMBL/GenBank/DDBJ whole genome shotgun (WGS) entry which is preliminary data.</text>
</comment>
<gene>
    <name evidence="4" type="ORF">B0T10DRAFT_401989</name>
</gene>
<sequence length="1316" mass="145673">MPRRSRKSKKRASQPIQEEEDGWYTVRGILDERKLKGKAEYLVDWDDNPVTGESYPSSWTEWVTKDSIKEWEAEKRRKAQEPPPSSTPRPDDSDEDIRPSHWRRSLKRTHESPVSRPRSSSSTHDEPPRKRGRLETQERTSEEPTSSIISAETRDFESLPPPASLHLEGFSRLGGQRLAIELNKPSEFNPSDYQSITNTQRSSQLVSELEEEDHRTILASELSQRTIPDSQDLSCSTLPQSLSIVSEEPADISNPTESVSGRPPSSLCVILDSQEHIINRPVSTSAEQTVKPVSINESTSNWLRRDNILNSEAPPLDIPSHQPEHPQVRSSGSPDLSTDVPEPPPTDHSVPKTSTPGIPEHSASSSASRKSLFLTQPHNPLGSPAVTSSLPDSLETRLFQGFSSLRTNNSSTNHHTQRQNQERNTPQPSPGESQAAQVVSRDFDPFTDKITDKTISQAEHHKTPSPQLINQPSQVFPGQDCSTENHTEPGPDTLKQQLARSRHPLPGESAIAESNSEPTPEVAARSLEAGGVLSQPHQMEPWKPEVLGNTGQDMPPPSISPASVMPNPNISAADAMKNIVDLTFGASSLLSDTSVAPQGTISPADLSCSVGPGEASHTLMLPLSDQAVMTSGFDESPGQSIPMGQGTQHNYTESSASSQDTGPLEHAITLPFQASRRPYYDNTLCEYRAEAEAYGDIFNSEVYKEPDEGLEQRIDELFARLFNICDYPQDLVGTRLEDLPLVQQAKYSSDASPKFNFMHELLGAIERDTDVLVLARTPELLRLLYAETEALELESVCHGFEKPDGTVRNSAARVTLALSSEDFDPFKFQAVIGFDHTFSHSPVSRRLASGSAKERAPLVLQLVTTHSIEHILLHIPQDISAMEKKNALLSGIVQARGLIEDPEPGYSEPHQAARTFSAYLNGLTESISWEPQSIPDNVLDFFLNTQSLTQALEESKLIRGNGHKRKLDAEEDSDDAKRMRVLPVIEPVLDSHDPPLTYPMRALLDSARPKGQAKERMSKISIPLAVLEVLAEQVAEYKRQAAANELETQYKAIINRLEKQVKEYQRTTNRVEKVHREALQDRSSFEKATLKAEEAMKTAAEAAQKESDKQQKRIAELEGVVARLTATSGDEESPLSRTERLLEESQKKVKTLEKRLENAQNETDYIRDVYQDVNSKSGTMAAEIKTLRKQNEDLEQKASENLKQIHQIQADAAKEAHLNHIAELKTLVREQEYELGRLCEERTFRNGRPSTRQASVPRSPRTGMMSPRPGRGFGGSASRGTSPALPGHDGNGSGGISGVQFMGQQPGNGRWGHLRD</sequence>
<feature type="compositionally biased region" description="Basic and acidic residues" evidence="3">
    <location>
        <begin position="123"/>
        <end position="142"/>
    </location>
</feature>
<dbReference type="SUPFAM" id="SSF54160">
    <property type="entry name" value="Chromo domain-like"/>
    <property type="match status" value="1"/>
</dbReference>
<evidence type="ECO:0000313" key="4">
    <source>
        <dbReference type="EMBL" id="KAH6892241.1"/>
    </source>
</evidence>
<dbReference type="InterPro" id="IPR038609">
    <property type="entry name" value="HDA1_su2/3_sf"/>
</dbReference>
<evidence type="ECO:0000313" key="5">
    <source>
        <dbReference type="Proteomes" id="UP000777438"/>
    </source>
</evidence>
<evidence type="ECO:0000256" key="1">
    <source>
        <dbReference type="ARBA" id="ARBA00011353"/>
    </source>
</evidence>
<feature type="compositionally biased region" description="Polar residues" evidence="3">
    <location>
        <begin position="186"/>
        <end position="206"/>
    </location>
</feature>
<feature type="region of interest" description="Disordered" evidence="3">
    <location>
        <begin position="311"/>
        <end position="369"/>
    </location>
</feature>